<feature type="transmembrane region" description="Helical" evidence="1">
    <location>
        <begin position="99"/>
        <end position="118"/>
    </location>
</feature>
<name>A0A1I4NFM2_9RHOB</name>
<feature type="transmembrane region" description="Helical" evidence="1">
    <location>
        <begin position="61"/>
        <end position="79"/>
    </location>
</feature>
<feature type="transmembrane region" description="Helical" evidence="1">
    <location>
        <begin position="163"/>
        <end position="180"/>
    </location>
</feature>
<dbReference type="OrthoDB" id="7708983at2"/>
<dbReference type="Proteomes" id="UP000199144">
    <property type="component" value="Unassembled WGS sequence"/>
</dbReference>
<keyword evidence="1" id="KW-0812">Transmembrane</keyword>
<accession>A0A1I4NFM2</accession>
<evidence type="ECO:0008006" key="4">
    <source>
        <dbReference type="Google" id="ProtNLM"/>
    </source>
</evidence>
<gene>
    <name evidence="2" type="ORF">SAMN04488042_104165</name>
</gene>
<evidence type="ECO:0000313" key="3">
    <source>
        <dbReference type="Proteomes" id="UP000199144"/>
    </source>
</evidence>
<sequence length="187" mass="19378">MSLAVFAFSVTLALILTNLDNLAVMVALMLRLPKKRVLIAFVTAQVIVLAVAKAIAEGIEIGLSAQAGWLGIVPILIGVRALLQENGGEGPKARDDATLVALVLLFLSISSDSLIVLAPLLADAAPGHRVAGIFGAILAWGGLMAAGLKTAQAGGTTGWARRLERLAPWVMIAVGTYVLLDTATDMT</sequence>
<keyword evidence="3" id="KW-1185">Reference proteome</keyword>
<protein>
    <recommendedName>
        <fullName evidence="4">Cadmium resistance transporter (Or sequestration) family protein</fullName>
    </recommendedName>
</protein>
<dbReference type="EMBL" id="FOTQ01000004">
    <property type="protein sequence ID" value="SFM14301.1"/>
    <property type="molecule type" value="Genomic_DNA"/>
</dbReference>
<keyword evidence="1" id="KW-0472">Membrane</keyword>
<proteinExistence type="predicted"/>
<feature type="transmembrane region" description="Helical" evidence="1">
    <location>
        <begin position="130"/>
        <end position="151"/>
    </location>
</feature>
<organism evidence="2 3">
    <name type="scientific">Shimia aestuarii</name>
    <dbReference type="NCBI Taxonomy" id="254406"/>
    <lineage>
        <taxon>Bacteria</taxon>
        <taxon>Pseudomonadati</taxon>
        <taxon>Pseudomonadota</taxon>
        <taxon>Alphaproteobacteria</taxon>
        <taxon>Rhodobacterales</taxon>
        <taxon>Roseobacteraceae</taxon>
    </lineage>
</organism>
<dbReference type="RefSeq" id="WP_093094047.1">
    <property type="nucleotide sequence ID" value="NZ_FOTQ01000004.1"/>
</dbReference>
<feature type="transmembrane region" description="Helical" evidence="1">
    <location>
        <begin position="37"/>
        <end position="55"/>
    </location>
</feature>
<feature type="transmembrane region" description="Helical" evidence="1">
    <location>
        <begin position="6"/>
        <end position="30"/>
    </location>
</feature>
<keyword evidence="1" id="KW-1133">Transmembrane helix</keyword>
<reference evidence="2 3" key="1">
    <citation type="submission" date="2016-10" db="EMBL/GenBank/DDBJ databases">
        <authorList>
            <person name="de Groot N.N."/>
        </authorList>
    </citation>
    <scope>NUCLEOTIDE SEQUENCE [LARGE SCALE GENOMIC DNA]</scope>
    <source>
        <strain evidence="2 3">DSM 15283</strain>
    </source>
</reference>
<evidence type="ECO:0000256" key="1">
    <source>
        <dbReference type="SAM" id="Phobius"/>
    </source>
</evidence>
<evidence type="ECO:0000313" key="2">
    <source>
        <dbReference type="EMBL" id="SFM14301.1"/>
    </source>
</evidence>
<dbReference type="STRING" id="254406.SAMN04488042_104165"/>
<dbReference type="AlphaFoldDB" id="A0A1I4NFM2"/>